<organism evidence="2">
    <name type="scientific">marine metagenome</name>
    <dbReference type="NCBI Taxonomy" id="408172"/>
    <lineage>
        <taxon>unclassified sequences</taxon>
        <taxon>metagenomes</taxon>
        <taxon>ecological metagenomes</taxon>
    </lineage>
</organism>
<feature type="transmembrane region" description="Helical" evidence="1">
    <location>
        <begin position="32"/>
        <end position="54"/>
    </location>
</feature>
<feature type="non-terminal residue" evidence="2">
    <location>
        <position position="261"/>
    </location>
</feature>
<name>A0A382YVR6_9ZZZZ</name>
<keyword evidence="1" id="KW-0472">Membrane</keyword>
<keyword evidence="1" id="KW-0812">Transmembrane</keyword>
<feature type="transmembrane region" description="Helical" evidence="1">
    <location>
        <begin position="143"/>
        <end position="169"/>
    </location>
</feature>
<sequence>EADLSHLDVRLGYGRYRLQHVVLKLMQSPRAVFFYTLVLILLAVSLLILAGRVGPDGCAFCQGGVFGFWRLLLVLAGLGSLAWFLGAADRVVGLPVSAEGRLLGALVVFPVVLADFSAPIPGLECLSLLAVSAALLLDRRGQAGLSAVVFALAAAWQLQLIVFPLWLWISRFSLRRRQGKGFNLAVGLVLLAGAFYLGQRELVSVPAPGGWTLRQQVFALLGETRWETSWVVFVGLAVLLAGVVLWAARRLSSGPSEGLQA</sequence>
<feature type="transmembrane region" description="Helical" evidence="1">
    <location>
        <begin position="230"/>
        <end position="248"/>
    </location>
</feature>
<dbReference type="EMBL" id="UINC01178837">
    <property type="protein sequence ID" value="SVD87211.1"/>
    <property type="molecule type" value="Genomic_DNA"/>
</dbReference>
<keyword evidence="1" id="KW-1133">Transmembrane helix</keyword>
<feature type="transmembrane region" description="Helical" evidence="1">
    <location>
        <begin position="66"/>
        <end position="88"/>
    </location>
</feature>
<dbReference type="AlphaFoldDB" id="A0A382YVR6"/>
<evidence type="ECO:0000313" key="2">
    <source>
        <dbReference type="EMBL" id="SVD87211.1"/>
    </source>
</evidence>
<feature type="non-terminal residue" evidence="2">
    <location>
        <position position="1"/>
    </location>
</feature>
<evidence type="ECO:0000256" key="1">
    <source>
        <dbReference type="SAM" id="Phobius"/>
    </source>
</evidence>
<reference evidence="2" key="1">
    <citation type="submission" date="2018-05" db="EMBL/GenBank/DDBJ databases">
        <authorList>
            <person name="Lanie J.A."/>
            <person name="Ng W.-L."/>
            <person name="Kazmierczak K.M."/>
            <person name="Andrzejewski T.M."/>
            <person name="Davidsen T.M."/>
            <person name="Wayne K.J."/>
            <person name="Tettelin H."/>
            <person name="Glass J.I."/>
            <person name="Rusch D."/>
            <person name="Podicherti R."/>
            <person name="Tsui H.-C.T."/>
            <person name="Winkler M.E."/>
        </authorList>
    </citation>
    <scope>NUCLEOTIDE SEQUENCE</scope>
</reference>
<feature type="transmembrane region" description="Helical" evidence="1">
    <location>
        <begin position="181"/>
        <end position="198"/>
    </location>
</feature>
<accession>A0A382YVR6</accession>
<protein>
    <submittedName>
        <fullName evidence="2">Uncharacterized protein</fullName>
    </submittedName>
</protein>
<proteinExistence type="predicted"/>
<gene>
    <name evidence="2" type="ORF">METZ01_LOCUS440065</name>
</gene>